<keyword evidence="12" id="KW-0460">Magnesium</keyword>
<feature type="binding site" evidence="12">
    <location>
        <position position="216"/>
    </location>
    <ligand>
        <name>Mg(2+)</name>
        <dbReference type="ChEBI" id="CHEBI:18420"/>
    </ligand>
</feature>
<gene>
    <name evidence="14" type="ORF">NM04_07560</name>
</gene>
<dbReference type="PANTHER" id="PTHR21310:SF41">
    <property type="entry name" value="3'-PHOSPHOTRANSFERASE, PUTATIVE-RELATED"/>
    <property type="match status" value="1"/>
</dbReference>
<evidence type="ECO:0000256" key="3">
    <source>
        <dbReference type="ARBA" id="ARBA00017903"/>
    </source>
</evidence>
<evidence type="ECO:0000256" key="4">
    <source>
        <dbReference type="ARBA" id="ARBA00022679"/>
    </source>
</evidence>
<dbReference type="SUPFAM" id="SSF56112">
    <property type="entry name" value="Protein kinase-like (PK-like)"/>
    <property type="match status" value="1"/>
</dbReference>
<feature type="active site" description="Proton acceptor" evidence="11">
    <location>
        <position position="198"/>
    </location>
</feature>
<dbReference type="InterPro" id="IPR051678">
    <property type="entry name" value="AGP_Transferase"/>
</dbReference>
<feature type="binding site" evidence="12">
    <location>
        <position position="203"/>
    </location>
    <ligand>
        <name>Mg(2+)</name>
        <dbReference type="ChEBI" id="CHEBI:18420"/>
    </ligand>
</feature>
<evidence type="ECO:0000259" key="13">
    <source>
        <dbReference type="Pfam" id="PF01636"/>
    </source>
</evidence>
<organism evidence="14 15">
    <name type="scientific">Massilia aurea</name>
    <dbReference type="NCBI Taxonomy" id="373040"/>
    <lineage>
        <taxon>Bacteria</taxon>
        <taxon>Pseudomonadati</taxon>
        <taxon>Pseudomonadota</taxon>
        <taxon>Betaproteobacteria</taxon>
        <taxon>Burkholderiales</taxon>
        <taxon>Oxalobacteraceae</taxon>
        <taxon>Telluria group</taxon>
        <taxon>Massilia</taxon>
    </lineage>
</organism>
<keyword evidence="7 10" id="KW-0067">ATP-binding</keyword>
<dbReference type="GO" id="GO:0046677">
    <property type="term" value="P:response to antibiotic"/>
    <property type="evidence" value="ECO:0007669"/>
    <property type="project" value="UniProtKB-KW"/>
</dbReference>
<evidence type="ECO:0000256" key="5">
    <source>
        <dbReference type="ARBA" id="ARBA00022741"/>
    </source>
</evidence>
<dbReference type="GO" id="GO:0005524">
    <property type="term" value="F:ATP binding"/>
    <property type="evidence" value="ECO:0007669"/>
    <property type="project" value="UniProtKB-KW"/>
</dbReference>
<dbReference type="EMBL" id="JSAB01000064">
    <property type="protein sequence ID" value="RNF31359.1"/>
    <property type="molecule type" value="Genomic_DNA"/>
</dbReference>
<keyword evidence="12" id="KW-0479">Metal-binding</keyword>
<keyword evidence="4 10" id="KW-0808">Transferase</keyword>
<keyword evidence="15" id="KW-1185">Reference proteome</keyword>
<dbReference type="OrthoDB" id="3806873at2"/>
<evidence type="ECO:0000256" key="1">
    <source>
        <dbReference type="ARBA" id="ARBA00006219"/>
    </source>
</evidence>
<protein>
    <recommendedName>
        <fullName evidence="3">Aminoglycoside 3'-phosphotransferase</fullName>
        <ecNumber evidence="2">2.7.1.95</ecNumber>
    </recommendedName>
</protein>
<dbReference type="Proteomes" id="UP000283254">
    <property type="component" value="Unassembled WGS sequence"/>
</dbReference>
<evidence type="ECO:0000313" key="15">
    <source>
        <dbReference type="Proteomes" id="UP000283254"/>
    </source>
</evidence>
<feature type="domain" description="Aminoglycoside phosphotransferase" evidence="13">
    <location>
        <begin position="40"/>
        <end position="262"/>
    </location>
</feature>
<dbReference type="GO" id="GO:0008910">
    <property type="term" value="F:kanamycin kinase activity"/>
    <property type="evidence" value="ECO:0007669"/>
    <property type="project" value="UniProtKB-EC"/>
</dbReference>
<evidence type="ECO:0000256" key="8">
    <source>
        <dbReference type="ARBA" id="ARBA00023251"/>
    </source>
</evidence>
<dbReference type="NCBIfam" id="NF033068">
    <property type="entry name" value="APH_3p"/>
    <property type="match status" value="1"/>
</dbReference>
<evidence type="ECO:0000313" key="14">
    <source>
        <dbReference type="EMBL" id="RNF31359.1"/>
    </source>
</evidence>
<dbReference type="GO" id="GO:0046872">
    <property type="term" value="F:metal ion binding"/>
    <property type="evidence" value="ECO:0007669"/>
    <property type="project" value="UniProtKB-KW"/>
</dbReference>
<keyword evidence="6 10" id="KW-0418">Kinase</keyword>
<dbReference type="PANTHER" id="PTHR21310">
    <property type="entry name" value="AMINOGLYCOSIDE PHOSPHOTRANSFERASE-RELATED-RELATED"/>
    <property type="match status" value="1"/>
</dbReference>
<dbReference type="RefSeq" id="WP_123068927.1">
    <property type="nucleotide sequence ID" value="NZ_JSAB01000064.1"/>
</dbReference>
<keyword evidence="5 10" id="KW-0547">Nucleotide-binding</keyword>
<evidence type="ECO:0000256" key="11">
    <source>
        <dbReference type="PIRSR" id="PIRSR000706-1"/>
    </source>
</evidence>
<dbReference type="EC" id="2.7.1.95" evidence="2"/>
<dbReference type="InterPro" id="IPR024165">
    <property type="entry name" value="Kan/Strep_kinase"/>
</dbReference>
<dbReference type="Gene3D" id="3.90.1200.10">
    <property type="match status" value="1"/>
</dbReference>
<dbReference type="AlphaFoldDB" id="A0A422QMX5"/>
<evidence type="ECO:0000256" key="7">
    <source>
        <dbReference type="ARBA" id="ARBA00022840"/>
    </source>
</evidence>
<dbReference type="PIRSF" id="PIRSF000706">
    <property type="entry name" value="Kanamycin_kin"/>
    <property type="match status" value="1"/>
</dbReference>
<comment type="catalytic activity">
    <reaction evidence="9">
        <text>kanamycin A + ATP = kanamycin 3'-phosphate + ADP + H(+)</text>
        <dbReference type="Rhea" id="RHEA:24256"/>
        <dbReference type="ChEBI" id="CHEBI:15378"/>
        <dbReference type="ChEBI" id="CHEBI:30616"/>
        <dbReference type="ChEBI" id="CHEBI:57909"/>
        <dbReference type="ChEBI" id="CHEBI:58214"/>
        <dbReference type="ChEBI" id="CHEBI:456216"/>
        <dbReference type="EC" id="2.7.1.95"/>
    </reaction>
</comment>
<evidence type="ECO:0000256" key="2">
    <source>
        <dbReference type="ARBA" id="ARBA00012193"/>
    </source>
</evidence>
<reference evidence="14" key="1">
    <citation type="submission" date="2014-10" db="EMBL/GenBank/DDBJ databases">
        <title>Massilia sp. genome.</title>
        <authorList>
            <person name="Xu B."/>
            <person name="Dai L."/>
            <person name="Huang Z."/>
        </authorList>
    </citation>
    <scope>NUCLEOTIDE SEQUENCE [LARGE SCALE GENOMIC DNA]</scope>
    <source>
        <strain evidence="14">CFS-1</strain>
    </source>
</reference>
<dbReference type="InterPro" id="IPR002575">
    <property type="entry name" value="Aminoglycoside_PTrfase"/>
</dbReference>
<accession>A0A422QMX5</accession>
<evidence type="ECO:0000256" key="10">
    <source>
        <dbReference type="PIRNR" id="PIRNR000706"/>
    </source>
</evidence>
<dbReference type="InterPro" id="IPR011009">
    <property type="entry name" value="Kinase-like_dom_sf"/>
</dbReference>
<evidence type="ECO:0000256" key="6">
    <source>
        <dbReference type="ARBA" id="ARBA00022777"/>
    </source>
</evidence>
<dbReference type="NCBIfam" id="NF033059">
    <property type="entry name" value="APH_3p_I"/>
    <property type="match status" value="1"/>
</dbReference>
<evidence type="ECO:0000256" key="12">
    <source>
        <dbReference type="PIRSR" id="PIRSR000706-2"/>
    </source>
</evidence>
<keyword evidence="8 10" id="KW-0046">Antibiotic resistance</keyword>
<name>A0A422QMX5_9BURK</name>
<proteinExistence type="inferred from homology"/>
<comment type="caution">
    <text evidence="14">The sequence shown here is derived from an EMBL/GenBank/DDBJ whole genome shotgun (WGS) entry which is preliminary data.</text>
</comment>
<evidence type="ECO:0000256" key="9">
    <source>
        <dbReference type="ARBA" id="ARBA00048925"/>
    </source>
</evidence>
<dbReference type="CDD" id="cd05150">
    <property type="entry name" value="APH"/>
    <property type="match status" value="1"/>
</dbReference>
<dbReference type="Pfam" id="PF01636">
    <property type="entry name" value="APH"/>
    <property type="match status" value="1"/>
</dbReference>
<dbReference type="Gene3D" id="3.30.200.20">
    <property type="entry name" value="Phosphorylase Kinase, domain 1"/>
    <property type="match status" value="1"/>
</dbReference>
<comment type="similarity">
    <text evidence="1 10">Belongs to the aminoglycoside phosphotransferase family.</text>
</comment>
<sequence length="271" mass="29900">MSEMNREEACPAVRVPESMSIAVAGYVWARDKVGESGGAVYRLHGKPGTPDLYLKHGKRAVADDIADEMARLRWLSGRLPVPAVAHFNCTVDEAWLLMTAVPGQTAYQLLQADPGQHDAVVDALARFLKRLHAIPTSACPFNSDHAYRLGLARSRIEAGLIDEDDFDDERAGWTAQQVWDAMQALLPLAPDQVVTHGDYSLDNLLMVDGEVAGCIDAGRVGIADRYQDLAIAWNCLGEFGGALQERFLRQYGVATPDRRKLQFHLLLDELF</sequence>